<evidence type="ECO:0000313" key="4">
    <source>
        <dbReference type="Proteomes" id="UP000623681"/>
    </source>
</evidence>
<gene>
    <name evidence="3" type="ORF">JK634_12500</name>
</gene>
<keyword evidence="2" id="KW-0732">Signal</keyword>
<feature type="chain" id="PRO_5038362534" description="Lipoprotein" evidence="2">
    <location>
        <begin position="18"/>
        <end position="104"/>
    </location>
</feature>
<feature type="signal peptide" evidence="2">
    <location>
        <begin position="1"/>
        <end position="17"/>
    </location>
</feature>
<feature type="compositionally biased region" description="Polar residues" evidence="1">
    <location>
        <begin position="23"/>
        <end position="39"/>
    </location>
</feature>
<dbReference type="RefSeq" id="WP_202767979.1">
    <property type="nucleotide sequence ID" value="NZ_JAESWA010000022.1"/>
</dbReference>
<reference evidence="3" key="1">
    <citation type="submission" date="2021-01" db="EMBL/GenBank/DDBJ databases">
        <title>Genome public.</title>
        <authorList>
            <person name="Liu C."/>
            <person name="Sun Q."/>
        </authorList>
    </citation>
    <scope>NUCLEOTIDE SEQUENCE</scope>
    <source>
        <strain evidence="3">YIM B02565</strain>
    </source>
</reference>
<evidence type="ECO:0000313" key="3">
    <source>
        <dbReference type="EMBL" id="MBL4932635.1"/>
    </source>
</evidence>
<proteinExistence type="predicted"/>
<dbReference type="AlphaFoldDB" id="A0A937FGN7"/>
<name>A0A937FGN7_9CLOT</name>
<dbReference type="EMBL" id="JAESWA010000022">
    <property type="protein sequence ID" value="MBL4932635.1"/>
    <property type="molecule type" value="Genomic_DNA"/>
</dbReference>
<accession>A0A937FGN7</accession>
<dbReference type="Proteomes" id="UP000623681">
    <property type="component" value="Unassembled WGS sequence"/>
</dbReference>
<evidence type="ECO:0000256" key="2">
    <source>
        <dbReference type="SAM" id="SignalP"/>
    </source>
</evidence>
<comment type="caution">
    <text evidence="3">The sequence shown here is derived from an EMBL/GenBank/DDBJ whole genome shotgun (WGS) entry which is preliminary data.</text>
</comment>
<evidence type="ECO:0000256" key="1">
    <source>
        <dbReference type="SAM" id="MobiDB-lite"/>
    </source>
</evidence>
<evidence type="ECO:0008006" key="5">
    <source>
        <dbReference type="Google" id="ProtNLM"/>
    </source>
</evidence>
<keyword evidence="4" id="KW-1185">Reference proteome</keyword>
<protein>
    <recommendedName>
        <fullName evidence="5">Lipoprotein</fullName>
    </recommendedName>
</protein>
<organism evidence="3 4">
    <name type="scientific">Clostridium paridis</name>
    <dbReference type="NCBI Taxonomy" id="2803863"/>
    <lineage>
        <taxon>Bacteria</taxon>
        <taxon>Bacillati</taxon>
        <taxon>Bacillota</taxon>
        <taxon>Clostridia</taxon>
        <taxon>Eubacteriales</taxon>
        <taxon>Clostridiaceae</taxon>
        <taxon>Clostridium</taxon>
    </lineage>
</organism>
<sequence length="104" mass="10702">MKKVLLLIVIISSLVLAGCGNKNNVTSNGTDSSSASVKTSAGEATDKSASTNGNVKTVKPGTVKELTPAQKAKVNNKLDSAISNIKESLNSLDDVKDINLDSAN</sequence>
<feature type="region of interest" description="Disordered" evidence="1">
    <location>
        <begin position="23"/>
        <end position="61"/>
    </location>
</feature>
<dbReference type="PROSITE" id="PS51257">
    <property type="entry name" value="PROKAR_LIPOPROTEIN"/>
    <property type="match status" value="1"/>
</dbReference>